<dbReference type="KEGG" id="tvi:Thivi_0761"/>
<proteinExistence type="predicted"/>
<organism evidence="1 2">
    <name type="scientific">Thiocystis violascens (strain ATCC 17096 / DSM 198 / 6111)</name>
    <name type="common">Chromatium violascens</name>
    <dbReference type="NCBI Taxonomy" id="765911"/>
    <lineage>
        <taxon>Bacteria</taxon>
        <taxon>Pseudomonadati</taxon>
        <taxon>Pseudomonadota</taxon>
        <taxon>Gammaproteobacteria</taxon>
        <taxon>Chromatiales</taxon>
        <taxon>Chromatiaceae</taxon>
        <taxon>Thiocystis</taxon>
    </lineage>
</organism>
<sequence length="102" mass="11323">MQIPGLLIPSSYPLPVEQRLERDARVIPFVPSQARTQVPLTPRAVPNIQQAEPMSLGLRAADPIRLAAGNPHTRRALLAYESAQRVQVREDLRAFVGIDDYA</sequence>
<gene>
    <name evidence="1" type="ordered locus">Thivi_0761</name>
</gene>
<reference evidence="1 2" key="1">
    <citation type="submission" date="2012-06" db="EMBL/GenBank/DDBJ databases">
        <title>Complete sequence of Thiocystis violascens DSM 198.</title>
        <authorList>
            <consortium name="US DOE Joint Genome Institute"/>
            <person name="Lucas S."/>
            <person name="Han J."/>
            <person name="Lapidus A."/>
            <person name="Cheng J.-F."/>
            <person name="Goodwin L."/>
            <person name="Pitluck S."/>
            <person name="Peters L."/>
            <person name="Ovchinnikova G."/>
            <person name="Teshima H."/>
            <person name="Detter J.C."/>
            <person name="Han C."/>
            <person name="Tapia R."/>
            <person name="Land M."/>
            <person name="Hauser L."/>
            <person name="Kyrpides N."/>
            <person name="Ivanova N."/>
            <person name="Pagani I."/>
            <person name="Vogl K."/>
            <person name="Liu Z."/>
            <person name="Frigaard N.-U."/>
            <person name="Bryant D."/>
            <person name="Woyke T."/>
        </authorList>
    </citation>
    <scope>NUCLEOTIDE SEQUENCE [LARGE SCALE GENOMIC DNA]</scope>
    <source>
        <strain evidence="2">ATCC 17096 / DSM 198 / 6111</strain>
    </source>
</reference>
<dbReference type="EMBL" id="CP003154">
    <property type="protein sequence ID" value="AFL72813.1"/>
    <property type="molecule type" value="Genomic_DNA"/>
</dbReference>
<dbReference type="OrthoDB" id="6322352at2"/>
<evidence type="ECO:0000313" key="1">
    <source>
        <dbReference type="EMBL" id="AFL72813.1"/>
    </source>
</evidence>
<dbReference type="RefSeq" id="WP_014777305.1">
    <property type="nucleotide sequence ID" value="NC_018012.1"/>
</dbReference>
<keyword evidence="2" id="KW-1185">Reference proteome</keyword>
<accession>I3Y745</accession>
<evidence type="ECO:0000313" key="2">
    <source>
        <dbReference type="Proteomes" id="UP000006062"/>
    </source>
</evidence>
<dbReference type="STRING" id="765911.Thivi_0761"/>
<dbReference type="HOGENOM" id="CLU_2276201_0_0_6"/>
<dbReference type="AlphaFoldDB" id="I3Y745"/>
<dbReference type="Proteomes" id="UP000006062">
    <property type="component" value="Chromosome"/>
</dbReference>
<protein>
    <submittedName>
        <fullName evidence="1">Uncharacterized protein</fullName>
    </submittedName>
</protein>
<name>I3Y745_THIV6</name>